<keyword evidence="15 23" id="KW-0472">Membrane</keyword>
<evidence type="ECO:0000256" key="23">
    <source>
        <dbReference type="SAM" id="Phobius"/>
    </source>
</evidence>
<dbReference type="PANTHER" id="PTHR46378">
    <property type="entry name" value="STEROL REGULATORY ELEMENT-BINDING PROTEIN CLEAVAGE-ACTIVATING PROTEIN"/>
    <property type="match status" value="1"/>
</dbReference>
<evidence type="ECO:0000313" key="26">
    <source>
        <dbReference type="Proteomes" id="UP000007799"/>
    </source>
</evidence>
<evidence type="ECO:0000256" key="5">
    <source>
        <dbReference type="ARBA" id="ARBA00019541"/>
    </source>
</evidence>
<comment type="similarity">
    <text evidence="4">Belongs to the WD repeat SCAP family.</text>
</comment>
<keyword evidence="14" id="KW-0446">Lipid-binding</keyword>
<evidence type="ECO:0000256" key="17">
    <source>
        <dbReference type="ARBA" id="ARBA00023180"/>
    </source>
</evidence>
<evidence type="ECO:0000256" key="19">
    <source>
        <dbReference type="ARBA" id="ARBA00023329"/>
    </source>
</evidence>
<keyword evidence="18" id="KW-0753">Steroid metabolism</keyword>
<dbReference type="PRINTS" id="PR00320">
    <property type="entry name" value="GPROTEINBRPT"/>
</dbReference>
<evidence type="ECO:0000256" key="18">
    <source>
        <dbReference type="ARBA" id="ARBA00023221"/>
    </source>
</evidence>
<dbReference type="Pfam" id="PF00400">
    <property type="entry name" value="WD40"/>
    <property type="match status" value="3"/>
</dbReference>
<evidence type="ECO:0000256" key="9">
    <source>
        <dbReference type="ARBA" id="ARBA00022737"/>
    </source>
</evidence>
<evidence type="ECO:0000256" key="11">
    <source>
        <dbReference type="ARBA" id="ARBA00022989"/>
    </source>
</evidence>
<feature type="compositionally biased region" description="Basic residues" evidence="22">
    <location>
        <begin position="843"/>
        <end position="856"/>
    </location>
</feature>
<dbReference type="GO" id="GO:0000139">
    <property type="term" value="C:Golgi membrane"/>
    <property type="evidence" value="ECO:0007669"/>
    <property type="project" value="UniProtKB-SubCell"/>
</dbReference>
<evidence type="ECO:0000256" key="15">
    <source>
        <dbReference type="ARBA" id="ARBA00023136"/>
    </source>
</evidence>
<feature type="compositionally biased region" description="Acidic residues" evidence="22">
    <location>
        <begin position="695"/>
        <end position="715"/>
    </location>
</feature>
<protein>
    <recommendedName>
        <fullName evidence="5">Sterol regulatory element-binding protein cleavage-activating protein</fullName>
    </recommendedName>
</protein>
<dbReference type="Proteomes" id="UP000007799">
    <property type="component" value="Unassembled WGS sequence"/>
</dbReference>
<name>F2TX03_SALR5</name>
<dbReference type="AlphaFoldDB" id="F2TX03"/>
<keyword evidence="9" id="KW-0677">Repeat</keyword>
<keyword evidence="16" id="KW-1207">Sterol metabolism</keyword>
<dbReference type="GO" id="GO:0032936">
    <property type="term" value="C:SREBP-SCAP complex"/>
    <property type="evidence" value="ECO:0007669"/>
    <property type="project" value="TreeGrafter"/>
</dbReference>
<evidence type="ECO:0000259" key="24">
    <source>
        <dbReference type="PROSITE" id="PS50156"/>
    </source>
</evidence>
<gene>
    <name evidence="25" type="ORF">PTSG_00621</name>
</gene>
<dbReference type="EMBL" id="GL832956">
    <property type="protein sequence ID" value="EGD75912.1"/>
    <property type="molecule type" value="Genomic_DNA"/>
</dbReference>
<feature type="repeat" description="WD" evidence="21">
    <location>
        <begin position="649"/>
        <end position="690"/>
    </location>
</feature>
<organism evidence="26">
    <name type="scientific">Salpingoeca rosetta (strain ATCC 50818 / BSB-021)</name>
    <dbReference type="NCBI Taxonomy" id="946362"/>
    <lineage>
        <taxon>Eukaryota</taxon>
        <taxon>Choanoflagellata</taxon>
        <taxon>Craspedida</taxon>
        <taxon>Salpingoecidae</taxon>
        <taxon>Salpingoeca</taxon>
    </lineage>
</organism>
<accession>F2TX03</accession>
<evidence type="ECO:0000256" key="6">
    <source>
        <dbReference type="ARBA" id="ARBA00022548"/>
    </source>
</evidence>
<keyword evidence="12" id="KW-0333">Golgi apparatus</keyword>
<comment type="subcellular location">
    <subcellularLocation>
        <location evidence="2">Cytoplasmic vesicle</location>
        <location evidence="2">COPII-coated vesicle membrane</location>
        <topology evidence="2">Multi-pass membrane protein</topology>
    </subcellularLocation>
    <subcellularLocation>
        <location evidence="1">Endoplasmic reticulum membrane</location>
        <topology evidence="1">Multi-pass membrane protein</topology>
    </subcellularLocation>
    <subcellularLocation>
        <location evidence="3">Golgi apparatus membrane</location>
        <topology evidence="3">Multi-pass membrane protein</topology>
    </subcellularLocation>
</comment>
<feature type="repeat" description="WD" evidence="21">
    <location>
        <begin position="1014"/>
        <end position="1053"/>
    </location>
</feature>
<keyword evidence="10" id="KW-0256">Endoplasmic reticulum</keyword>
<evidence type="ECO:0000256" key="21">
    <source>
        <dbReference type="PROSITE-ProRule" id="PRU00221"/>
    </source>
</evidence>
<evidence type="ECO:0000256" key="4">
    <source>
        <dbReference type="ARBA" id="ARBA00007410"/>
    </source>
</evidence>
<evidence type="ECO:0000256" key="16">
    <source>
        <dbReference type="ARBA" id="ARBA00023166"/>
    </source>
</evidence>
<comment type="function">
    <text evidence="20">Escort protein required for cholesterol as well as lipid homeostasis. Regulates export of the SCAP-SREBP complex from the endoplasmic reticulum to the Golgi upon low cholesterol, thereby regulating the processing of sterol regulatory element-binding proteins (SREBPs) SREBF1/SREBP1 and SREBF2/SREBP2. At high sterol concentrations, formation of a ternary complex with INSIG (INSIG1 or INSIG2) leads to mask the ER export signal in SCAP, promoting retention of the complex in the endoplasmic reticulum. Low sterol concentrations trigger release of INSIG, a conformational change in the SSD domain of SCAP, unmasking of the ER export signal, promoting recruitment into COPII-coated vesicles and transport of the SCAP-SREBP to the Golgi: in the Golgi, SREBPs are then processed, releasing the transcription factor fragment of SREBPs from the membrane, its import into the nucleus and up-regulation of LDLR, INSIG1 and the mevalonate pathway. Binds cholesterol via its SSD domain.</text>
</comment>
<feature type="domain" description="SSD" evidence="24">
    <location>
        <begin position="278"/>
        <end position="436"/>
    </location>
</feature>
<feature type="transmembrane region" description="Helical" evidence="23">
    <location>
        <begin position="504"/>
        <end position="524"/>
    </location>
</feature>
<dbReference type="InterPro" id="IPR000731">
    <property type="entry name" value="SSD"/>
</dbReference>
<evidence type="ECO:0000256" key="13">
    <source>
        <dbReference type="ARBA" id="ARBA00023098"/>
    </source>
</evidence>
<keyword evidence="7 21" id="KW-0853">WD repeat</keyword>
<dbReference type="eggNOG" id="KOG0274">
    <property type="taxonomic scope" value="Eukaryota"/>
</dbReference>
<dbReference type="eggNOG" id="KOG1933">
    <property type="taxonomic scope" value="Eukaryota"/>
</dbReference>
<dbReference type="OrthoDB" id="6510177at2759"/>
<keyword evidence="17" id="KW-0325">Glycoprotein</keyword>
<keyword evidence="8 23" id="KW-0812">Transmembrane</keyword>
<proteinExistence type="inferred from homology"/>
<keyword evidence="11 23" id="KW-1133">Transmembrane helix</keyword>
<evidence type="ECO:0000256" key="7">
    <source>
        <dbReference type="ARBA" id="ARBA00022574"/>
    </source>
</evidence>
<dbReference type="InParanoid" id="F2TX03"/>
<dbReference type="InterPro" id="IPR020472">
    <property type="entry name" value="WD40_PAC1"/>
</dbReference>
<feature type="compositionally biased region" description="Polar residues" evidence="22">
    <location>
        <begin position="831"/>
        <end position="841"/>
    </location>
</feature>
<sequence length="1151" mass="124950">MSRVASAWSKAKQQVAYAFYWHGLQCASSPFQVITTATIAALLMSLPAIPSLQGAWPAWRAEVWHEPVADPAHPGAIHLDAPPSWVNEGTLSALEVMQFHITVPDAENAIAAKTLRLAAKDLPTFLQSELQHSNTEAYEQWQRECVRDEAANECVVLHPHMHPVYTTPGSATAAHTWPGMDLMSSPITLSLRAGDARFPFTPTPDLAGKNCKRQRSHLHCDALVVSLILHNSTTSESLQQQLLQSVLQRFADVIADTTPRPGVTTRLAYERRSLSTVERGLLVVAYIVLLLYMINSVSKVEAVMSRAGLTLTAVSIMTASVTSAVGVCTYFDLVKNFQAFEVIPFLVMVIGLDNITAITSSVVSAPPTVAVRFRIAHGLSNIGPQLTVSLMQMETILMLGAFSHIPQLKDFSIVACAAMLCNFSFQVIIYVAVMSLDMRRLELSDLMRQIDSADRTTSAVPPSPSPSPSSSSSSSVARSLDVAARQHDSRAIQNLLRGSASRGVVINAVLGVMSMVATVLIAVLSGRSGPHSLASFVQPNTEAAWAALALANQPDTTRHSNVIVFHPVLELPVADALPATPTATDYILNLIGMGGMLDITQAVLVALGVTVAVFWVRTIVRSTKHALFGQREDVDSIAAMSLIDVEIGTLTHRAQLELFSVNTQQQLVAACSMDGAVSVWDLHTHRHLCSLRDEQESEDQDDQDDEEEDGSEDDNSTGGHGAHAATATTDGSDERKKRNQSGRHSPVVRGDVPWCIATFAHFIALGFNNGVIEVWELHTQYCHVLQPPGSHMQGGRPPRVTQMLFSDHHLLAARDDGVLEAWAVHFDKGQSVPTTPNQPHFPNTRHQRHQHHHHRTASMADTSGISDASPPHRYGHRRTLSAESVVSRTASGTFSYESFNTLKDLAAPTPAHIDHVCSRKCHTSTVSCMSVFGDFIITAGRDACIRLIRKLDFGLSATLTGHTGPISCLTTFSGPTRTSTRDVSPLSATIIVSGSADGSVRVWDVASAKIETVFSGHEDMVTHVGANSIHVVSLGDDDTLRMWDRKTQSCLRVLQPRQALHSLVLHPSSILVTVSNAELTAWDVMASGERIRTIALDIDPATSTPAAAHEPPLHDSHVIELMADDTVLCSFGSRLYVVRLPFPTLRKHKEQ</sequence>
<feature type="transmembrane region" description="Helical" evidence="23">
    <location>
        <begin position="280"/>
        <end position="297"/>
    </location>
</feature>
<keyword evidence="13" id="KW-0443">Lipid metabolism</keyword>
<dbReference type="Pfam" id="PF12349">
    <property type="entry name" value="Sterol-sensing"/>
    <property type="match status" value="1"/>
</dbReference>
<dbReference type="GO" id="GO:0032934">
    <property type="term" value="F:sterol binding"/>
    <property type="evidence" value="ECO:0007669"/>
    <property type="project" value="InterPro"/>
</dbReference>
<keyword evidence="26" id="KW-1185">Reference proteome</keyword>
<evidence type="ECO:0000256" key="22">
    <source>
        <dbReference type="SAM" id="MobiDB-lite"/>
    </source>
</evidence>
<dbReference type="GO" id="GO:0012507">
    <property type="term" value="C:ER to Golgi transport vesicle membrane"/>
    <property type="evidence" value="ECO:0007669"/>
    <property type="project" value="UniProtKB-SubCell"/>
</dbReference>
<dbReference type="InterPro" id="IPR030225">
    <property type="entry name" value="SCAP"/>
</dbReference>
<keyword evidence="19" id="KW-0968">Cytoplasmic vesicle</keyword>
<dbReference type="PROSITE" id="PS50082">
    <property type="entry name" value="WD_REPEATS_2"/>
    <property type="match status" value="3"/>
</dbReference>
<keyword evidence="6" id="KW-0153">Cholesterol metabolism</keyword>
<feature type="region of interest" description="Disordered" evidence="22">
    <location>
        <begin position="691"/>
        <end position="747"/>
    </location>
</feature>
<reference evidence="25" key="1">
    <citation type="submission" date="2009-08" db="EMBL/GenBank/DDBJ databases">
        <title>Annotation of Salpingoeca rosetta.</title>
        <authorList>
            <consortium name="The Broad Institute Genome Sequencing Platform"/>
            <person name="Russ C."/>
            <person name="Cuomo C."/>
            <person name="Burger G."/>
            <person name="Gray M.W."/>
            <person name="Holland P.W.H."/>
            <person name="King N."/>
            <person name="Lang F.B.F."/>
            <person name="Roger A.J."/>
            <person name="Ruiz-Trillo I."/>
            <person name="Young S.K."/>
            <person name="Zeng Q."/>
            <person name="Gargeya S."/>
            <person name="Alvarado L."/>
            <person name="Berlin A."/>
            <person name="Chapman S.B."/>
            <person name="Chen Z."/>
            <person name="Freedman E."/>
            <person name="Gellesch M."/>
            <person name="Goldberg J."/>
            <person name="Griggs A."/>
            <person name="Gujja S."/>
            <person name="Heilman E."/>
            <person name="Heiman D."/>
            <person name="Howarth C."/>
            <person name="Mehta T."/>
            <person name="Neiman D."/>
            <person name="Pearson M."/>
            <person name="Roberts A."/>
            <person name="Saif S."/>
            <person name="Shea T."/>
            <person name="Shenoy N."/>
            <person name="Sisk P."/>
            <person name="Stolte C."/>
            <person name="Sykes S."/>
            <person name="White J."/>
            <person name="Yandava C."/>
            <person name="Haas B."/>
            <person name="Nusbaum C."/>
            <person name="Birren B."/>
        </authorList>
    </citation>
    <scope>NUCLEOTIDE SEQUENCE [LARGE SCALE GENOMIC DNA]</scope>
    <source>
        <strain evidence="25">ATCC 50818</strain>
    </source>
</reference>
<dbReference type="InterPro" id="IPR036322">
    <property type="entry name" value="WD40_repeat_dom_sf"/>
</dbReference>
<dbReference type="GO" id="GO:0008203">
    <property type="term" value="P:cholesterol metabolic process"/>
    <property type="evidence" value="ECO:0007669"/>
    <property type="project" value="UniProtKB-KW"/>
</dbReference>
<dbReference type="SUPFAM" id="SSF50978">
    <property type="entry name" value="WD40 repeat-like"/>
    <property type="match status" value="1"/>
</dbReference>
<dbReference type="PANTHER" id="PTHR46378:SF1">
    <property type="entry name" value="STEROL REGULATORY ELEMENT-BINDING PROTEIN CLEAVAGE-ACTIVATING PROTEIN"/>
    <property type="match status" value="1"/>
</dbReference>
<evidence type="ECO:0000256" key="10">
    <source>
        <dbReference type="ARBA" id="ARBA00022824"/>
    </source>
</evidence>
<dbReference type="RefSeq" id="XP_004998088.1">
    <property type="nucleotide sequence ID" value="XM_004998031.1"/>
</dbReference>
<dbReference type="GO" id="GO:0045540">
    <property type="term" value="P:regulation of cholesterol biosynthetic process"/>
    <property type="evidence" value="ECO:0007669"/>
    <property type="project" value="TreeGrafter"/>
</dbReference>
<feature type="transmembrane region" description="Helical" evidence="23">
    <location>
        <begin position="411"/>
        <end position="433"/>
    </location>
</feature>
<dbReference type="GO" id="GO:0032933">
    <property type="term" value="P:SREBP signaling pathway"/>
    <property type="evidence" value="ECO:0007669"/>
    <property type="project" value="InterPro"/>
</dbReference>
<feature type="region of interest" description="Disordered" evidence="22">
    <location>
        <begin position="454"/>
        <end position="478"/>
    </location>
</feature>
<dbReference type="STRING" id="946362.F2TX03"/>
<dbReference type="GeneID" id="16078684"/>
<feature type="transmembrane region" description="Helical" evidence="23">
    <location>
        <begin position="309"/>
        <end position="333"/>
    </location>
</feature>
<dbReference type="Gene3D" id="2.130.10.10">
    <property type="entry name" value="YVTN repeat-like/Quinoprotein amine dehydrogenase"/>
    <property type="match status" value="2"/>
</dbReference>
<feature type="transmembrane region" description="Helical" evidence="23">
    <location>
        <begin position="345"/>
        <end position="365"/>
    </location>
</feature>
<dbReference type="InterPro" id="IPR001680">
    <property type="entry name" value="WD40_rpt"/>
</dbReference>
<dbReference type="SMART" id="SM00320">
    <property type="entry name" value="WD40"/>
    <property type="match status" value="5"/>
</dbReference>
<dbReference type="OMA" id="HVIELMA"/>
<evidence type="ECO:0000313" key="25">
    <source>
        <dbReference type="EMBL" id="EGD75912.1"/>
    </source>
</evidence>
<evidence type="ECO:0000256" key="12">
    <source>
        <dbReference type="ARBA" id="ARBA00023034"/>
    </source>
</evidence>
<evidence type="ECO:0000256" key="2">
    <source>
        <dbReference type="ARBA" id="ARBA00004557"/>
    </source>
</evidence>
<dbReference type="PROSITE" id="PS00678">
    <property type="entry name" value="WD_REPEATS_1"/>
    <property type="match status" value="2"/>
</dbReference>
<evidence type="ECO:0000256" key="1">
    <source>
        <dbReference type="ARBA" id="ARBA00004477"/>
    </source>
</evidence>
<dbReference type="KEGG" id="sre:PTSG_00621"/>
<feature type="transmembrane region" description="Helical" evidence="23">
    <location>
        <begin position="599"/>
        <end position="620"/>
    </location>
</feature>
<dbReference type="InterPro" id="IPR015943">
    <property type="entry name" value="WD40/YVTN_repeat-like_dom_sf"/>
</dbReference>
<dbReference type="InterPro" id="IPR019775">
    <property type="entry name" value="WD40_repeat_CS"/>
</dbReference>
<dbReference type="GO" id="GO:0005789">
    <property type="term" value="C:endoplasmic reticulum membrane"/>
    <property type="evidence" value="ECO:0007669"/>
    <property type="project" value="UniProtKB-SubCell"/>
</dbReference>
<feature type="region of interest" description="Disordered" evidence="22">
    <location>
        <begin position="829"/>
        <end position="878"/>
    </location>
</feature>
<evidence type="ECO:0000256" key="3">
    <source>
        <dbReference type="ARBA" id="ARBA00004653"/>
    </source>
</evidence>
<dbReference type="PROSITE" id="PS50156">
    <property type="entry name" value="SSD"/>
    <property type="match status" value="1"/>
</dbReference>
<feature type="repeat" description="WD" evidence="21">
    <location>
        <begin position="991"/>
        <end position="1013"/>
    </location>
</feature>
<dbReference type="InterPro" id="IPR053958">
    <property type="entry name" value="HMGCR/SNAP/NPC1-like_SSD"/>
</dbReference>
<evidence type="ECO:0000256" key="14">
    <source>
        <dbReference type="ARBA" id="ARBA00023121"/>
    </source>
</evidence>
<evidence type="ECO:0000256" key="20">
    <source>
        <dbReference type="ARBA" id="ARBA00045958"/>
    </source>
</evidence>
<evidence type="ECO:0000256" key="8">
    <source>
        <dbReference type="ARBA" id="ARBA00022692"/>
    </source>
</evidence>